<dbReference type="RefSeq" id="WP_183447215.1">
    <property type="nucleotide sequence ID" value="NZ_JACHWB010000001.1"/>
</dbReference>
<proteinExistence type="predicted"/>
<dbReference type="Proteomes" id="UP000532010">
    <property type="component" value="Unassembled WGS sequence"/>
</dbReference>
<sequence length="213" mass="24168">MRLNPNAFNRHVVKMGQQVLWRPAYACSCTNPDSGAPDPKCKLCRKHGRIWSEPLQTVVGLQKQEVKPEWENSGLWEAGDLMVTVPENSPMWNGGQFDRVTMLNAEDRFSKPLVRGRPDEDLSTLSVKRIERVFWKHPVTQALVEGGIPVVDAEGKITWGEGAPPTGMAYSITGFKYPDYFIWAELPSNRNMHSGVRLPKRVVLRRWDLISRG</sequence>
<protein>
    <submittedName>
        <fullName evidence="1">Uncharacterized protein</fullName>
    </submittedName>
</protein>
<accession>A0A7W4YUS0</accession>
<comment type="caution">
    <text evidence="1">The sequence shown here is derived from an EMBL/GenBank/DDBJ whole genome shotgun (WGS) entry which is preliminary data.</text>
</comment>
<dbReference type="EMBL" id="JACHWB010000001">
    <property type="protein sequence ID" value="MBB3017707.1"/>
    <property type="molecule type" value="Genomic_DNA"/>
</dbReference>
<keyword evidence="2" id="KW-1185">Reference proteome</keyword>
<reference evidence="1 2" key="1">
    <citation type="submission" date="2020-08" db="EMBL/GenBank/DDBJ databases">
        <title>The Agave Microbiome: Exploring the role of microbial communities in plant adaptations to desert environments.</title>
        <authorList>
            <person name="Partida-Martinez L.P."/>
        </authorList>
    </citation>
    <scope>NUCLEOTIDE SEQUENCE [LARGE SCALE GENOMIC DNA]</scope>
    <source>
        <strain evidence="1 2">AT3.9</strain>
    </source>
</reference>
<evidence type="ECO:0000313" key="2">
    <source>
        <dbReference type="Proteomes" id="UP000532010"/>
    </source>
</evidence>
<evidence type="ECO:0000313" key="1">
    <source>
        <dbReference type="EMBL" id="MBB3017707.1"/>
    </source>
</evidence>
<dbReference type="AlphaFoldDB" id="A0A7W4YUS0"/>
<organism evidence="1 2">
    <name type="scientific">Microvirga lupini</name>
    <dbReference type="NCBI Taxonomy" id="420324"/>
    <lineage>
        <taxon>Bacteria</taxon>
        <taxon>Pseudomonadati</taxon>
        <taxon>Pseudomonadota</taxon>
        <taxon>Alphaproteobacteria</taxon>
        <taxon>Hyphomicrobiales</taxon>
        <taxon>Methylobacteriaceae</taxon>
        <taxon>Microvirga</taxon>
    </lineage>
</organism>
<name>A0A7W4YUS0_9HYPH</name>
<gene>
    <name evidence="1" type="ORF">FHR70_000747</name>
</gene>